<dbReference type="STRING" id="742817.HMPREF9449_01128"/>
<reference evidence="1 2" key="1">
    <citation type="submission" date="2012-01" db="EMBL/GenBank/DDBJ databases">
        <title>The Genome Sequence of Odoribacter laneus YIT 12061.</title>
        <authorList>
            <consortium name="The Broad Institute Genome Sequencing Platform"/>
            <person name="Earl A."/>
            <person name="Ward D."/>
            <person name="Feldgarden M."/>
            <person name="Gevers D."/>
            <person name="Morotomi M."/>
            <person name="Young S.K."/>
            <person name="Zeng Q."/>
            <person name="Gargeya S."/>
            <person name="Fitzgerald M."/>
            <person name="Haas B."/>
            <person name="Abouelleil A."/>
            <person name="Alvarado L."/>
            <person name="Arachchi H.M."/>
            <person name="Berlin A."/>
            <person name="Chapman S.B."/>
            <person name="Gearin G."/>
            <person name="Goldberg J."/>
            <person name="Griggs A."/>
            <person name="Gujja S."/>
            <person name="Hansen M."/>
            <person name="Heiman D."/>
            <person name="Howarth C."/>
            <person name="Larimer J."/>
            <person name="Lui A."/>
            <person name="MacDonald P.J.P."/>
            <person name="McCowen C."/>
            <person name="Montmayeur A."/>
            <person name="Murphy C."/>
            <person name="Neiman D."/>
            <person name="Pearson M."/>
            <person name="Priest M."/>
            <person name="Roberts A."/>
            <person name="Saif S."/>
            <person name="Shea T."/>
            <person name="Sisk P."/>
            <person name="Stolte C."/>
            <person name="Sykes S."/>
            <person name="Wortman J."/>
            <person name="Nusbaum C."/>
            <person name="Birren B."/>
        </authorList>
    </citation>
    <scope>NUCLEOTIDE SEQUENCE [LARGE SCALE GENOMIC DNA]</scope>
    <source>
        <strain evidence="1 2">YIT 12061</strain>
    </source>
</reference>
<evidence type="ECO:0000313" key="2">
    <source>
        <dbReference type="Proteomes" id="UP000004892"/>
    </source>
</evidence>
<accession>H1DFU2</accession>
<dbReference type="HOGENOM" id="CLU_3330895_0_0_10"/>
<comment type="caution">
    <text evidence="1">The sequence shown here is derived from an EMBL/GenBank/DDBJ whole genome shotgun (WGS) entry which is preliminary data.</text>
</comment>
<proteinExistence type="predicted"/>
<dbReference type="Proteomes" id="UP000004892">
    <property type="component" value="Unassembled WGS sequence"/>
</dbReference>
<dbReference type="EMBL" id="ADMC01000017">
    <property type="protein sequence ID" value="EHP48765.1"/>
    <property type="molecule type" value="Genomic_DNA"/>
</dbReference>
<gene>
    <name evidence="1" type="ORF">HMPREF9449_01128</name>
</gene>
<dbReference type="AlphaFoldDB" id="H1DFU2"/>
<protein>
    <submittedName>
        <fullName evidence="1">Uncharacterized protein</fullName>
    </submittedName>
</protein>
<name>H1DFU2_9BACT</name>
<organism evidence="1 2">
    <name type="scientific">Odoribacter laneus YIT 12061</name>
    <dbReference type="NCBI Taxonomy" id="742817"/>
    <lineage>
        <taxon>Bacteria</taxon>
        <taxon>Pseudomonadati</taxon>
        <taxon>Bacteroidota</taxon>
        <taxon>Bacteroidia</taxon>
        <taxon>Bacteroidales</taxon>
        <taxon>Odoribacteraceae</taxon>
        <taxon>Odoribacter</taxon>
    </lineage>
</organism>
<sequence length="38" mass="4415">MLYRVLFFAVASMENSDIPENTLLMAIFFSHCKISLDF</sequence>
<dbReference type="PATRIC" id="fig|742817.3.peg.1197"/>
<evidence type="ECO:0000313" key="1">
    <source>
        <dbReference type="EMBL" id="EHP48765.1"/>
    </source>
</evidence>
<keyword evidence="2" id="KW-1185">Reference proteome</keyword>